<feature type="compositionally biased region" description="Basic and acidic residues" evidence="1">
    <location>
        <begin position="64"/>
        <end position="80"/>
    </location>
</feature>
<dbReference type="PANTHER" id="PTHR43689:SF8">
    <property type="entry name" value="ALPHA_BETA-HYDROLASES SUPERFAMILY PROTEIN"/>
    <property type="match status" value="1"/>
</dbReference>
<gene>
    <name evidence="2" type="ORF">ZEAMMB73_Zm00001d006778</name>
</gene>
<evidence type="ECO:0000256" key="1">
    <source>
        <dbReference type="SAM" id="MobiDB-lite"/>
    </source>
</evidence>
<dbReference type="AlphaFoldDB" id="A0A1D6F0I7"/>
<accession>A0A1D6F0I7</accession>
<feature type="region of interest" description="Disordered" evidence="1">
    <location>
        <begin position="61"/>
        <end position="92"/>
    </location>
</feature>
<sequence length="92" mass="10381">MVKHKCLILWGEDDGIISSKLAYRLHQELPDAILRQVRQCGHIPHVEKPREAAKHVLEFLARNTSDKSDQSPSEPSDKSDQSPSEPSVVVNR</sequence>
<evidence type="ECO:0000313" key="2">
    <source>
        <dbReference type="EMBL" id="ONM25017.1"/>
    </source>
</evidence>
<dbReference type="PANTHER" id="PTHR43689">
    <property type="entry name" value="HYDROLASE"/>
    <property type="match status" value="1"/>
</dbReference>
<protein>
    <submittedName>
        <fullName evidence="2">Alpha/beta-Hydrolases superfamily protein</fullName>
    </submittedName>
</protein>
<name>A0A1D6F0I7_MAIZE</name>
<keyword evidence="2" id="KW-0378">Hydrolase</keyword>
<dbReference type="SUPFAM" id="SSF53474">
    <property type="entry name" value="alpha/beta-Hydrolases"/>
    <property type="match status" value="1"/>
</dbReference>
<dbReference type="EMBL" id="CM007648">
    <property type="protein sequence ID" value="ONM25017.1"/>
    <property type="molecule type" value="Genomic_DNA"/>
</dbReference>
<reference evidence="2" key="1">
    <citation type="submission" date="2015-12" db="EMBL/GenBank/DDBJ databases">
        <title>Update maize B73 reference genome by single molecule sequencing technologies.</title>
        <authorList>
            <consortium name="Maize Genome Sequencing Project"/>
            <person name="Ware D."/>
        </authorList>
    </citation>
    <scope>NUCLEOTIDE SEQUENCE [LARGE SCALE GENOMIC DNA]</scope>
    <source>
        <tissue evidence="2">Seedling</tissue>
    </source>
</reference>
<dbReference type="GO" id="GO:0016787">
    <property type="term" value="F:hydrolase activity"/>
    <property type="evidence" value="ECO:0007669"/>
    <property type="project" value="UniProtKB-KW"/>
</dbReference>
<dbReference type="Gene3D" id="3.40.50.1820">
    <property type="entry name" value="alpha/beta hydrolase"/>
    <property type="match status" value="1"/>
</dbReference>
<proteinExistence type="predicted"/>
<organism evidence="2">
    <name type="scientific">Zea mays</name>
    <name type="common">Maize</name>
    <dbReference type="NCBI Taxonomy" id="4577"/>
    <lineage>
        <taxon>Eukaryota</taxon>
        <taxon>Viridiplantae</taxon>
        <taxon>Streptophyta</taxon>
        <taxon>Embryophyta</taxon>
        <taxon>Tracheophyta</taxon>
        <taxon>Spermatophyta</taxon>
        <taxon>Magnoliopsida</taxon>
        <taxon>Liliopsida</taxon>
        <taxon>Poales</taxon>
        <taxon>Poaceae</taxon>
        <taxon>PACMAD clade</taxon>
        <taxon>Panicoideae</taxon>
        <taxon>Andropogonodae</taxon>
        <taxon>Andropogoneae</taxon>
        <taxon>Tripsacinae</taxon>
        <taxon>Zea</taxon>
    </lineage>
</organism>
<dbReference type="InterPro" id="IPR029058">
    <property type="entry name" value="AB_hydrolase_fold"/>
</dbReference>